<dbReference type="InterPro" id="IPR028082">
    <property type="entry name" value="Peripla_BP_I"/>
</dbReference>
<dbReference type="GO" id="GO:0003700">
    <property type="term" value="F:DNA-binding transcription factor activity"/>
    <property type="evidence" value="ECO:0007669"/>
    <property type="project" value="TreeGrafter"/>
</dbReference>
<evidence type="ECO:0000313" key="6">
    <source>
        <dbReference type="Proteomes" id="UP000199679"/>
    </source>
</evidence>
<dbReference type="SUPFAM" id="SSF47413">
    <property type="entry name" value="lambda repressor-like DNA-binding domains"/>
    <property type="match status" value="1"/>
</dbReference>
<dbReference type="Gene3D" id="3.40.50.2300">
    <property type="match status" value="2"/>
</dbReference>
<dbReference type="SUPFAM" id="SSF53822">
    <property type="entry name" value="Periplasmic binding protein-like I"/>
    <property type="match status" value="1"/>
</dbReference>
<dbReference type="Proteomes" id="UP000199679">
    <property type="component" value="Chromosome I"/>
</dbReference>
<dbReference type="CDD" id="cd06267">
    <property type="entry name" value="PBP1_LacI_sugar_binding-like"/>
    <property type="match status" value="1"/>
</dbReference>
<dbReference type="AlphaFoldDB" id="A0A1H1PJ53"/>
<feature type="domain" description="HTH lacI-type" evidence="4">
    <location>
        <begin position="21"/>
        <end position="75"/>
    </location>
</feature>
<dbReference type="GO" id="GO:0000976">
    <property type="term" value="F:transcription cis-regulatory region binding"/>
    <property type="evidence" value="ECO:0007669"/>
    <property type="project" value="TreeGrafter"/>
</dbReference>
<dbReference type="InterPro" id="IPR001761">
    <property type="entry name" value="Peripla_BP/Lac1_sug-bd_dom"/>
</dbReference>
<dbReference type="STRING" id="652787.SAMN05216490_0559"/>
<evidence type="ECO:0000256" key="3">
    <source>
        <dbReference type="ARBA" id="ARBA00023163"/>
    </source>
</evidence>
<keyword evidence="3" id="KW-0804">Transcription</keyword>
<dbReference type="InterPro" id="IPR000843">
    <property type="entry name" value="HTH_LacI"/>
</dbReference>
<sequence>MQSIADIFLFLLETYMRKKRTTIYDIAEKLNLTASCVSRALNNSNYVSEKTRALVLKTAAELNYKRNILATNLRNGHSKTIGIVVPRINQNFFSNIIAGIEEATYEKDYNLVICQSNEEHEKEVKCINTLINQQVDCIVISISADGHDYQHLKNVIDHGIQLIQFDRVVDELETLKVINDNEQASLEAVSHMIEQGYGRIALLEGPQHLSIFKQRKAGYLAALKKYNLPVIHELIVKNAWTKELGAKATRKLLSLSNPPDAVFASTSDFSALGVLEVATDIGFKVPEQLGICGYSNEAFTEITSPSITTIDQYSFFMGKTIANLYFEEMNIKEIAIQPKTISIKPNLIIRSSTSKKSTETK</sequence>
<gene>
    <name evidence="5" type="ORF">SAMN05216490_0559</name>
</gene>
<dbReference type="PANTHER" id="PTHR30146">
    <property type="entry name" value="LACI-RELATED TRANSCRIPTIONAL REPRESSOR"/>
    <property type="match status" value="1"/>
</dbReference>
<dbReference type="EMBL" id="LT629740">
    <property type="protein sequence ID" value="SDS11065.1"/>
    <property type="molecule type" value="Genomic_DNA"/>
</dbReference>
<dbReference type="PROSITE" id="PS50932">
    <property type="entry name" value="HTH_LACI_2"/>
    <property type="match status" value="1"/>
</dbReference>
<evidence type="ECO:0000313" key="5">
    <source>
        <dbReference type="EMBL" id="SDS11065.1"/>
    </source>
</evidence>
<dbReference type="SMART" id="SM00354">
    <property type="entry name" value="HTH_LACI"/>
    <property type="match status" value="1"/>
</dbReference>
<evidence type="ECO:0000256" key="1">
    <source>
        <dbReference type="ARBA" id="ARBA00023015"/>
    </source>
</evidence>
<dbReference type="InterPro" id="IPR010982">
    <property type="entry name" value="Lambda_DNA-bd_dom_sf"/>
</dbReference>
<organism evidence="5 6">
    <name type="scientific">Mucilaginibacter mallensis</name>
    <dbReference type="NCBI Taxonomy" id="652787"/>
    <lineage>
        <taxon>Bacteria</taxon>
        <taxon>Pseudomonadati</taxon>
        <taxon>Bacteroidota</taxon>
        <taxon>Sphingobacteriia</taxon>
        <taxon>Sphingobacteriales</taxon>
        <taxon>Sphingobacteriaceae</taxon>
        <taxon>Mucilaginibacter</taxon>
    </lineage>
</organism>
<keyword evidence="1" id="KW-0805">Transcription regulation</keyword>
<evidence type="ECO:0000259" key="4">
    <source>
        <dbReference type="PROSITE" id="PS50932"/>
    </source>
</evidence>
<evidence type="ECO:0000256" key="2">
    <source>
        <dbReference type="ARBA" id="ARBA00023125"/>
    </source>
</evidence>
<reference evidence="5 6" key="1">
    <citation type="submission" date="2016-10" db="EMBL/GenBank/DDBJ databases">
        <authorList>
            <person name="de Groot N.N."/>
        </authorList>
    </citation>
    <scope>NUCLEOTIDE SEQUENCE [LARGE SCALE GENOMIC DNA]</scope>
    <source>
        <strain evidence="5 6">MP1X4</strain>
    </source>
</reference>
<dbReference type="Pfam" id="PF00532">
    <property type="entry name" value="Peripla_BP_1"/>
    <property type="match status" value="1"/>
</dbReference>
<dbReference type="CDD" id="cd01392">
    <property type="entry name" value="HTH_LacI"/>
    <property type="match status" value="1"/>
</dbReference>
<dbReference type="Gene3D" id="1.10.260.40">
    <property type="entry name" value="lambda repressor-like DNA-binding domains"/>
    <property type="match status" value="1"/>
</dbReference>
<keyword evidence="2" id="KW-0238">DNA-binding</keyword>
<dbReference type="Pfam" id="PF00356">
    <property type="entry name" value="LacI"/>
    <property type="match status" value="1"/>
</dbReference>
<keyword evidence="6" id="KW-1185">Reference proteome</keyword>
<dbReference type="PANTHER" id="PTHR30146:SF109">
    <property type="entry name" value="HTH-TYPE TRANSCRIPTIONAL REGULATOR GALS"/>
    <property type="match status" value="1"/>
</dbReference>
<accession>A0A1H1PJ53</accession>
<protein>
    <submittedName>
        <fullName evidence="5">Transcriptional regulator, LacI family</fullName>
    </submittedName>
</protein>
<name>A0A1H1PJ53_MUCMA</name>
<proteinExistence type="predicted"/>